<evidence type="ECO:0000256" key="5">
    <source>
        <dbReference type="SAM" id="MobiDB-lite"/>
    </source>
</evidence>
<evidence type="ECO:0000313" key="10">
    <source>
        <dbReference type="RefSeq" id="XP_067169208.1"/>
    </source>
</evidence>
<evidence type="ECO:0000259" key="8">
    <source>
        <dbReference type="Pfam" id="PF26037"/>
    </source>
</evidence>
<keyword evidence="3 6" id="KW-1133">Transmembrane helix</keyword>
<accession>A0ABM4FW75</accession>
<evidence type="ECO:0000256" key="3">
    <source>
        <dbReference type="ARBA" id="ARBA00022989"/>
    </source>
</evidence>
<feature type="domain" description="E3 ubiquitin-protein ligase DCST1-like C-terminal" evidence="8">
    <location>
        <begin position="637"/>
        <end position="679"/>
    </location>
</feature>
<dbReference type="PANTHER" id="PTHR21041">
    <property type="entry name" value="DENDRITIC CELL-SPECIFIC TRANSMEMBRANE PROTEIN"/>
    <property type="match status" value="1"/>
</dbReference>
<dbReference type="Pfam" id="PF26037">
    <property type="entry name" value="zf-RING_DCST1_C"/>
    <property type="match status" value="1"/>
</dbReference>
<reference evidence="10" key="1">
    <citation type="submission" date="2025-08" db="UniProtKB">
        <authorList>
            <consortium name="RefSeq"/>
        </authorList>
    </citation>
    <scope>IDENTIFICATION</scope>
    <source>
        <tissue evidence="10">Blood</tissue>
    </source>
</reference>
<keyword evidence="2 6" id="KW-0812">Transmembrane</keyword>
<feature type="region of interest" description="Disordered" evidence="5">
    <location>
        <begin position="1"/>
        <end position="24"/>
    </location>
</feature>
<evidence type="ECO:0000256" key="6">
    <source>
        <dbReference type="SAM" id="Phobius"/>
    </source>
</evidence>
<evidence type="ECO:0000259" key="7">
    <source>
        <dbReference type="Pfam" id="PF07782"/>
    </source>
</evidence>
<evidence type="ECO:0000256" key="2">
    <source>
        <dbReference type="ARBA" id="ARBA00022692"/>
    </source>
</evidence>
<evidence type="ECO:0000256" key="1">
    <source>
        <dbReference type="ARBA" id="ARBA00004141"/>
    </source>
</evidence>
<proteinExistence type="predicted"/>
<dbReference type="PANTHER" id="PTHR21041:SF17">
    <property type="entry name" value="E3 UBIQUITIN-PROTEIN LIGASE DCST1"/>
    <property type="match status" value="1"/>
</dbReference>
<evidence type="ECO:0000313" key="9">
    <source>
        <dbReference type="Proteomes" id="UP001652627"/>
    </source>
</evidence>
<keyword evidence="4 6" id="KW-0472">Membrane</keyword>
<name>A0ABM4FW75_9AVES</name>
<dbReference type="RefSeq" id="XP_067169208.1">
    <property type="nucleotide sequence ID" value="XM_067313107.1"/>
</dbReference>
<dbReference type="InterPro" id="IPR051856">
    <property type="entry name" value="CSR-E3_Ligase_Protein"/>
</dbReference>
<feature type="compositionally biased region" description="Basic and acidic residues" evidence="5">
    <location>
        <begin position="8"/>
        <end position="19"/>
    </location>
</feature>
<feature type="domain" description="Dendritic cell-specific transmembrane protein-like" evidence="7">
    <location>
        <begin position="398"/>
        <end position="588"/>
    </location>
</feature>
<dbReference type="Pfam" id="PF07782">
    <property type="entry name" value="DC_STAMP"/>
    <property type="match status" value="1"/>
</dbReference>
<dbReference type="Proteomes" id="UP001652627">
    <property type="component" value="Chromosome 31"/>
</dbReference>
<dbReference type="GeneID" id="106483714"/>
<evidence type="ECO:0000256" key="4">
    <source>
        <dbReference type="ARBA" id="ARBA00023136"/>
    </source>
</evidence>
<feature type="transmembrane region" description="Helical" evidence="6">
    <location>
        <begin position="369"/>
        <end position="388"/>
    </location>
</feature>
<protein>
    <submittedName>
        <fullName evidence="10">E3 ubiquitin-protein ligase DCST1</fullName>
    </submittedName>
</protein>
<comment type="subcellular location">
    <subcellularLocation>
        <location evidence="1">Membrane</location>
        <topology evidence="1">Multi-pass membrane protein</topology>
    </subcellularLocation>
</comment>
<sequence>MEPQAGAEQEHPAGTEAPKRQKPPNTTLQHLALRLLPAPCSRFLWSPPDQHRCSKLLLGAGVGSLLGLGLCQLLIVPMNVTETRKVQLTCGLAGASALGWATSPRFRCASLLVAPKFVGKEGRVFVLSYALATIYDGPVANVRHNLEEVIRSVGCVTELQVNHSRQLWQVSMAPLRAVMEDMVRSGRTLNAEMQNISRAFVALNEEVASEAGYDLRQGRRTAPPQALSTQKLYEMKTKLRCKYVIDLAMQRCRDWFSTKHQACMEHIAVPLISHLLCLPMKFKFLCHVVKVMHSWCREKIPVEGNFGKMYDMVNGSINNLSQDFSAQLVFQEEHRDMLLGANVSRERLVEEVASHVRQHSSRLGRAVSFFRLLLSCTFLLVFISAFSYTKRYNQDISFDNIYITTYFRQIDARRRKQNKRTLLPLRRAEVSAVIFPSRVAMQPPELQNMVVELLECIPPLLFLLLTWGLDRVLFTMLSIIRQHSFVQYSFRSSHHLEVQVMGTSLMARLLRSTIGALNTSSYVELESSNSACLPQPRGMTTDDYLASCLPLGGLALLCLAQVYTYRLRRVIATFYFPKREKQRVLFLYNKLLRQRQCFVDLQRRRVVRQGGQRRALGMSLLEWCCQRWPCLRRFLRRRCVVCGEPETLRSRLCPAPTCGSMYCGPCWRDVGRACLVCTPGDRGLSEESSEECMAYAA</sequence>
<feature type="transmembrane region" description="Helical" evidence="6">
    <location>
        <begin position="56"/>
        <end position="75"/>
    </location>
</feature>
<keyword evidence="9" id="KW-1185">Reference proteome</keyword>
<gene>
    <name evidence="10" type="primary">DCST1</name>
</gene>
<dbReference type="InterPro" id="IPR012858">
    <property type="entry name" value="DC_STAMP-like"/>
</dbReference>
<organism evidence="9 10">
    <name type="scientific">Apteryx mantelli</name>
    <name type="common">North Island brown kiwi</name>
    <dbReference type="NCBI Taxonomy" id="2696672"/>
    <lineage>
        <taxon>Eukaryota</taxon>
        <taxon>Metazoa</taxon>
        <taxon>Chordata</taxon>
        <taxon>Craniata</taxon>
        <taxon>Vertebrata</taxon>
        <taxon>Euteleostomi</taxon>
        <taxon>Archelosauria</taxon>
        <taxon>Archosauria</taxon>
        <taxon>Dinosauria</taxon>
        <taxon>Saurischia</taxon>
        <taxon>Theropoda</taxon>
        <taxon>Coelurosauria</taxon>
        <taxon>Aves</taxon>
        <taxon>Palaeognathae</taxon>
        <taxon>Apterygiformes</taxon>
        <taxon>Apterygidae</taxon>
        <taxon>Apteryx</taxon>
    </lineage>
</organism>
<dbReference type="InterPro" id="IPR058842">
    <property type="entry name" value="DCST1_C"/>
</dbReference>